<evidence type="ECO:0000256" key="3">
    <source>
        <dbReference type="ARBA" id="ARBA00022833"/>
    </source>
</evidence>
<organism evidence="6 7">
    <name type="scientific">Haemaphysalis longicornis</name>
    <name type="common">Bush tick</name>
    <dbReference type="NCBI Taxonomy" id="44386"/>
    <lineage>
        <taxon>Eukaryota</taxon>
        <taxon>Metazoa</taxon>
        <taxon>Ecdysozoa</taxon>
        <taxon>Arthropoda</taxon>
        <taxon>Chelicerata</taxon>
        <taxon>Arachnida</taxon>
        <taxon>Acari</taxon>
        <taxon>Parasitiformes</taxon>
        <taxon>Ixodida</taxon>
        <taxon>Ixodoidea</taxon>
        <taxon>Ixodidae</taxon>
        <taxon>Haemaphysalinae</taxon>
        <taxon>Haemaphysalis</taxon>
    </lineage>
</organism>
<dbReference type="PANTHER" id="PTHR10131">
    <property type="entry name" value="TNF RECEPTOR ASSOCIATED FACTOR"/>
    <property type="match status" value="1"/>
</dbReference>
<evidence type="ECO:0000256" key="1">
    <source>
        <dbReference type="ARBA" id="ARBA00022723"/>
    </source>
</evidence>
<dbReference type="AlphaFoldDB" id="A0A9J6FMN7"/>
<dbReference type="SUPFAM" id="SSF49599">
    <property type="entry name" value="TRAF domain-like"/>
    <property type="match status" value="1"/>
</dbReference>
<dbReference type="GO" id="GO:0009898">
    <property type="term" value="C:cytoplasmic side of plasma membrane"/>
    <property type="evidence" value="ECO:0007669"/>
    <property type="project" value="TreeGrafter"/>
</dbReference>
<dbReference type="GO" id="GO:0043122">
    <property type="term" value="P:regulation of canonical NF-kappaB signal transduction"/>
    <property type="evidence" value="ECO:0007669"/>
    <property type="project" value="TreeGrafter"/>
</dbReference>
<dbReference type="Gene3D" id="3.30.40.10">
    <property type="entry name" value="Zinc/RING finger domain, C3HC4 (zinc finger)"/>
    <property type="match status" value="2"/>
</dbReference>
<evidence type="ECO:0000259" key="5">
    <source>
        <dbReference type="PROSITE" id="PS50089"/>
    </source>
</evidence>
<dbReference type="OMA" id="RFCEDEC"/>
<dbReference type="InterPro" id="IPR013083">
    <property type="entry name" value="Znf_RING/FYVE/PHD"/>
</dbReference>
<keyword evidence="7" id="KW-1185">Reference proteome</keyword>
<accession>A0A9J6FMN7</accession>
<dbReference type="Proteomes" id="UP000821853">
    <property type="component" value="Chromosome 10"/>
</dbReference>
<dbReference type="VEuPathDB" id="VectorBase:HLOH_059400"/>
<dbReference type="InterPro" id="IPR018957">
    <property type="entry name" value="Znf_C3HC4_RING-type"/>
</dbReference>
<dbReference type="GO" id="GO:0005164">
    <property type="term" value="F:tumor necrosis factor receptor binding"/>
    <property type="evidence" value="ECO:0007669"/>
    <property type="project" value="TreeGrafter"/>
</dbReference>
<proteinExistence type="predicted"/>
<keyword evidence="3" id="KW-0862">Zinc</keyword>
<evidence type="ECO:0000313" key="7">
    <source>
        <dbReference type="Proteomes" id="UP000821853"/>
    </source>
</evidence>
<evidence type="ECO:0000256" key="2">
    <source>
        <dbReference type="ARBA" id="ARBA00022771"/>
    </source>
</evidence>
<dbReference type="Pfam" id="PF00097">
    <property type="entry name" value="zf-C3HC4"/>
    <property type="match status" value="1"/>
</dbReference>
<dbReference type="OrthoDB" id="6484861at2759"/>
<dbReference type="InterPro" id="IPR001841">
    <property type="entry name" value="Znf_RING"/>
</dbReference>
<reference evidence="6 7" key="1">
    <citation type="journal article" date="2020" name="Cell">
        <title>Large-Scale Comparative Analyses of Tick Genomes Elucidate Their Genetic Diversity and Vector Capacities.</title>
        <authorList>
            <consortium name="Tick Genome and Microbiome Consortium (TIGMIC)"/>
            <person name="Jia N."/>
            <person name="Wang J."/>
            <person name="Shi W."/>
            <person name="Du L."/>
            <person name="Sun Y."/>
            <person name="Zhan W."/>
            <person name="Jiang J.F."/>
            <person name="Wang Q."/>
            <person name="Zhang B."/>
            <person name="Ji P."/>
            <person name="Bell-Sakyi L."/>
            <person name="Cui X.M."/>
            <person name="Yuan T.T."/>
            <person name="Jiang B.G."/>
            <person name="Yang W.F."/>
            <person name="Lam T.T."/>
            <person name="Chang Q.C."/>
            <person name="Ding S.J."/>
            <person name="Wang X.J."/>
            <person name="Zhu J.G."/>
            <person name="Ruan X.D."/>
            <person name="Zhao L."/>
            <person name="Wei J.T."/>
            <person name="Ye R.Z."/>
            <person name="Que T.C."/>
            <person name="Du C.H."/>
            <person name="Zhou Y.H."/>
            <person name="Cheng J.X."/>
            <person name="Dai P.F."/>
            <person name="Guo W.B."/>
            <person name="Han X.H."/>
            <person name="Huang E.J."/>
            <person name="Li L.F."/>
            <person name="Wei W."/>
            <person name="Gao Y.C."/>
            <person name="Liu J.Z."/>
            <person name="Shao H.Z."/>
            <person name="Wang X."/>
            <person name="Wang C.C."/>
            <person name="Yang T.C."/>
            <person name="Huo Q.B."/>
            <person name="Li W."/>
            <person name="Chen H.Y."/>
            <person name="Chen S.E."/>
            <person name="Zhou L.G."/>
            <person name="Ni X.B."/>
            <person name="Tian J.H."/>
            <person name="Sheng Y."/>
            <person name="Liu T."/>
            <person name="Pan Y.S."/>
            <person name="Xia L.Y."/>
            <person name="Li J."/>
            <person name="Zhao F."/>
            <person name="Cao W.C."/>
        </authorList>
    </citation>
    <scope>NUCLEOTIDE SEQUENCE [LARGE SCALE GENOMIC DNA]</scope>
    <source>
        <strain evidence="6">HaeL-2018</strain>
    </source>
</reference>
<comment type="caution">
    <text evidence="6">The sequence shown here is derived from an EMBL/GenBank/DDBJ whole genome shotgun (WGS) entry which is preliminary data.</text>
</comment>
<evidence type="ECO:0000313" key="6">
    <source>
        <dbReference type="EMBL" id="KAH9363688.1"/>
    </source>
</evidence>
<feature type="domain" description="RING-type" evidence="5">
    <location>
        <begin position="35"/>
        <end position="74"/>
    </location>
</feature>
<dbReference type="EMBL" id="JABSTR010000002">
    <property type="protein sequence ID" value="KAH9363688.1"/>
    <property type="molecule type" value="Genomic_DNA"/>
</dbReference>
<dbReference type="PROSITE" id="PS50089">
    <property type="entry name" value="ZF_RING_2"/>
    <property type="match status" value="1"/>
</dbReference>
<protein>
    <recommendedName>
        <fullName evidence="5">RING-type domain-containing protein</fullName>
    </recommendedName>
</protein>
<dbReference type="SUPFAM" id="SSF57850">
    <property type="entry name" value="RING/U-box"/>
    <property type="match status" value="1"/>
</dbReference>
<evidence type="ECO:0000256" key="4">
    <source>
        <dbReference type="PROSITE-ProRule" id="PRU00175"/>
    </source>
</evidence>
<dbReference type="GO" id="GO:0008270">
    <property type="term" value="F:zinc ion binding"/>
    <property type="evidence" value="ECO:0007669"/>
    <property type="project" value="UniProtKB-KW"/>
</dbReference>
<sequence>MPDQDTPLHRVQGLLSGVNWRPTKFAAPVPSHVTCGLCHVIPRRTVVLPCLHTLCETCESHSVEDGNIVCPLDQESFAVGDCQKLQLPPATADRLKACCWNESQGCTFVGTLQAVLVHYEKHCTFHTVSCPRCKVSLLRQDPSKTLQGWMPRRRHYEYNRSTNVASRAYA</sequence>
<name>A0A9J6FMN7_HAELO</name>
<keyword evidence="2 4" id="KW-0863">Zinc-finger</keyword>
<gene>
    <name evidence="6" type="ORF">HPB48_002033</name>
</gene>
<keyword evidence="1" id="KW-0479">Metal-binding</keyword>
<dbReference type="PANTHER" id="PTHR10131:SF138">
    <property type="entry name" value="RE66324P"/>
    <property type="match status" value="1"/>
</dbReference>